<dbReference type="Pfam" id="PF03623">
    <property type="entry name" value="Focal_AT"/>
    <property type="match status" value="1"/>
</dbReference>
<sequence>MEPTPTADLDRTNDKVYECTTTVVKAIMALSQSVQQNLTEHYLELVKRVGTELRNLLTSVDNLVVMFPPSAHKEIEIAHKVLSKDMGELVACMKLAHTYSHTSLDNVYRK</sequence>
<keyword evidence="3" id="KW-0808">Transferase</keyword>
<dbReference type="Gene3D" id="1.20.120.330">
    <property type="entry name" value="Nucleotidyltransferases domain 2"/>
    <property type="match status" value="1"/>
</dbReference>
<dbReference type="Gene3D" id="1.20.5.540">
    <property type="entry name" value="Single helix bin"/>
    <property type="match status" value="1"/>
</dbReference>
<evidence type="ECO:0000313" key="2">
    <source>
        <dbReference type="Proteomes" id="UP000079169"/>
    </source>
</evidence>
<feature type="domain" description="Focal AT" evidence="1">
    <location>
        <begin position="6"/>
        <end position="110"/>
    </location>
</feature>
<dbReference type="STRING" id="121845.A0A3Q0IN37"/>
<dbReference type="RefSeq" id="XP_026676068.1">
    <property type="nucleotide sequence ID" value="XM_026820267.1"/>
</dbReference>
<keyword evidence="3" id="KW-0418">Kinase</keyword>
<dbReference type="GeneID" id="108254628"/>
<keyword evidence="2" id="KW-1185">Reference proteome</keyword>
<dbReference type="SUPFAM" id="SSF68993">
    <property type="entry name" value="FAT domain of focal adhesion kinase"/>
    <property type="match status" value="1"/>
</dbReference>
<name>A0A3Q0IN37_DIACI</name>
<evidence type="ECO:0000259" key="1">
    <source>
        <dbReference type="Pfam" id="PF03623"/>
    </source>
</evidence>
<dbReference type="KEGG" id="dci:108254628"/>
<organism evidence="2 3">
    <name type="scientific">Diaphorina citri</name>
    <name type="common">Asian citrus psyllid</name>
    <dbReference type="NCBI Taxonomy" id="121845"/>
    <lineage>
        <taxon>Eukaryota</taxon>
        <taxon>Metazoa</taxon>
        <taxon>Ecdysozoa</taxon>
        <taxon>Arthropoda</taxon>
        <taxon>Hexapoda</taxon>
        <taxon>Insecta</taxon>
        <taxon>Pterygota</taxon>
        <taxon>Neoptera</taxon>
        <taxon>Paraneoptera</taxon>
        <taxon>Hemiptera</taxon>
        <taxon>Sternorrhyncha</taxon>
        <taxon>Psylloidea</taxon>
        <taxon>Psyllidae</taxon>
        <taxon>Diaphorininae</taxon>
        <taxon>Diaphorina</taxon>
    </lineage>
</organism>
<dbReference type="PANTHER" id="PTHR46221">
    <property type="entry name" value="FERM AND PDZ DOMAIN-CONTAINING PROTEIN FAMILY MEMBER"/>
    <property type="match status" value="1"/>
</dbReference>
<dbReference type="GO" id="GO:0005925">
    <property type="term" value="C:focal adhesion"/>
    <property type="evidence" value="ECO:0007669"/>
    <property type="project" value="InterPro"/>
</dbReference>
<dbReference type="GO" id="GO:0007172">
    <property type="term" value="P:signal complex assembly"/>
    <property type="evidence" value="ECO:0007669"/>
    <property type="project" value="InterPro"/>
</dbReference>
<dbReference type="PANTHER" id="PTHR46221:SF9">
    <property type="entry name" value="NON-SPECIFIC PROTEIN-TYROSINE KINASE"/>
    <property type="match status" value="1"/>
</dbReference>
<dbReference type="InterPro" id="IPR005189">
    <property type="entry name" value="Focal_adhesion_kin_target_dom"/>
</dbReference>
<dbReference type="AlphaFoldDB" id="A0A3Q0IN37"/>
<reference evidence="3" key="1">
    <citation type="submission" date="2025-08" db="UniProtKB">
        <authorList>
            <consortium name="RefSeq"/>
        </authorList>
    </citation>
    <scope>IDENTIFICATION</scope>
</reference>
<dbReference type="InterPro" id="IPR036137">
    <property type="entry name" value="Focal_adhe_kin_target_dom_sf"/>
</dbReference>
<dbReference type="PaxDb" id="121845-A0A3Q0IN37"/>
<dbReference type="Proteomes" id="UP000079169">
    <property type="component" value="Unplaced"/>
</dbReference>
<proteinExistence type="predicted"/>
<accession>A0A3Q0IN37</accession>
<protein>
    <submittedName>
        <fullName evidence="3">Focal adhesion kinase 1</fullName>
    </submittedName>
</protein>
<dbReference type="GO" id="GO:0004713">
    <property type="term" value="F:protein tyrosine kinase activity"/>
    <property type="evidence" value="ECO:0007669"/>
    <property type="project" value="InterPro"/>
</dbReference>
<gene>
    <name evidence="3" type="primary">LOC108254628</name>
</gene>
<evidence type="ECO:0000313" key="3">
    <source>
        <dbReference type="RefSeq" id="XP_026676068.1"/>
    </source>
</evidence>